<organism evidence="1 2">
    <name type="scientific">Vitis vinifera</name>
    <name type="common">Grape</name>
    <dbReference type="NCBI Taxonomy" id="29760"/>
    <lineage>
        <taxon>Eukaryota</taxon>
        <taxon>Viridiplantae</taxon>
        <taxon>Streptophyta</taxon>
        <taxon>Embryophyta</taxon>
        <taxon>Tracheophyta</taxon>
        <taxon>Spermatophyta</taxon>
        <taxon>Magnoliopsida</taxon>
        <taxon>eudicotyledons</taxon>
        <taxon>Gunneridae</taxon>
        <taxon>Pentapetalae</taxon>
        <taxon>rosids</taxon>
        <taxon>Vitales</taxon>
        <taxon>Vitaceae</taxon>
        <taxon>Viteae</taxon>
        <taxon>Vitis</taxon>
    </lineage>
</organism>
<dbReference type="AlphaFoldDB" id="A0A438E0I7"/>
<dbReference type="EMBL" id="QGNW01001448">
    <property type="protein sequence ID" value="RVW40992.1"/>
    <property type="molecule type" value="Genomic_DNA"/>
</dbReference>
<gene>
    <name evidence="1" type="ORF">CK203_076974</name>
</gene>
<dbReference type="Proteomes" id="UP000288805">
    <property type="component" value="Unassembled WGS sequence"/>
</dbReference>
<evidence type="ECO:0000313" key="2">
    <source>
        <dbReference type="Proteomes" id="UP000288805"/>
    </source>
</evidence>
<dbReference type="SUPFAM" id="SSF47699">
    <property type="entry name" value="Bifunctional inhibitor/lipid-transfer protein/seed storage 2S albumin"/>
    <property type="match status" value="1"/>
</dbReference>
<sequence>MMASSRALELAGAMMFICMASQQNAAKKLGPSTMELRTPKTARPPVCLKKAISSIYGIKLNYLSELPGKCEVSVPYKIDPSIECLQGEG</sequence>
<comment type="caution">
    <text evidence="1">The sequence shown here is derived from an EMBL/GenBank/DDBJ whole genome shotgun (WGS) entry which is preliminary data.</text>
</comment>
<dbReference type="Gene3D" id="1.10.110.10">
    <property type="entry name" value="Plant lipid-transfer and hydrophobic proteins"/>
    <property type="match status" value="1"/>
</dbReference>
<accession>A0A438E0I7</accession>
<evidence type="ECO:0000313" key="1">
    <source>
        <dbReference type="EMBL" id="RVW40992.1"/>
    </source>
</evidence>
<name>A0A438E0I7_VITVI</name>
<dbReference type="InterPro" id="IPR036312">
    <property type="entry name" value="Bifun_inhib/LTP/seed_sf"/>
</dbReference>
<protein>
    <submittedName>
        <fullName evidence="1">Uncharacterized protein</fullName>
    </submittedName>
</protein>
<reference evidence="1 2" key="1">
    <citation type="journal article" date="2018" name="PLoS Genet.">
        <title>Population sequencing reveals clonal diversity and ancestral inbreeding in the grapevine cultivar Chardonnay.</title>
        <authorList>
            <person name="Roach M.J."/>
            <person name="Johnson D.L."/>
            <person name="Bohlmann J."/>
            <person name="van Vuuren H.J."/>
            <person name="Jones S.J."/>
            <person name="Pretorius I.S."/>
            <person name="Schmidt S.A."/>
            <person name="Borneman A.R."/>
        </authorList>
    </citation>
    <scope>NUCLEOTIDE SEQUENCE [LARGE SCALE GENOMIC DNA]</scope>
    <source>
        <strain evidence="2">cv. Chardonnay</strain>
        <tissue evidence="1">Leaf</tissue>
    </source>
</reference>
<proteinExistence type="predicted"/>